<accession>A0A0B4X1H2</accession>
<feature type="compositionally biased region" description="Basic residues" evidence="1">
    <location>
        <begin position="53"/>
        <end position="62"/>
    </location>
</feature>
<dbReference type="HOGENOM" id="CLU_1359487_0_0_5"/>
<dbReference type="InterPro" id="IPR007037">
    <property type="entry name" value="SIP_rossman_dom"/>
</dbReference>
<dbReference type="Proteomes" id="UP000031368">
    <property type="component" value="Chromosome"/>
</dbReference>
<evidence type="ECO:0000313" key="3">
    <source>
        <dbReference type="EMBL" id="AJD41794.1"/>
    </source>
</evidence>
<dbReference type="InterPro" id="IPR039261">
    <property type="entry name" value="FNR_nucleotide-bd"/>
</dbReference>
<dbReference type="Pfam" id="PF04954">
    <property type="entry name" value="SIP"/>
    <property type="match status" value="1"/>
</dbReference>
<dbReference type="KEGG" id="rga:RGR602_CH02469"/>
<feature type="domain" description="SIP-like Rossmann fold" evidence="2">
    <location>
        <begin position="22"/>
        <end position="47"/>
    </location>
</feature>
<proteinExistence type="predicted"/>
<dbReference type="PANTHER" id="PTHR30157">
    <property type="entry name" value="FERRIC REDUCTASE, NADPH-DEPENDENT"/>
    <property type="match status" value="1"/>
</dbReference>
<keyword evidence="4" id="KW-1185">Reference proteome</keyword>
<feature type="region of interest" description="Disordered" evidence="1">
    <location>
        <begin position="53"/>
        <end position="88"/>
    </location>
</feature>
<dbReference type="AlphaFoldDB" id="A0A0B4X1H2"/>
<dbReference type="EMBL" id="CP006877">
    <property type="protein sequence ID" value="AJD41794.1"/>
    <property type="molecule type" value="Genomic_DNA"/>
</dbReference>
<reference evidence="3 4" key="1">
    <citation type="submission" date="2013-11" db="EMBL/GenBank/DDBJ databases">
        <title>Complete genome sequence of Rhizobium gallicum bv. gallicum R602.</title>
        <authorList>
            <person name="Bustos P."/>
            <person name="Santamaria R.I."/>
            <person name="Lozano L."/>
            <person name="Acosta J.L."/>
            <person name="Ormeno-Orrillo E."/>
            <person name="Rogel M.A."/>
            <person name="Romero D."/>
            <person name="Cevallos M.A."/>
            <person name="Martinez-Romero E."/>
            <person name="Gonzalez V."/>
        </authorList>
    </citation>
    <scope>NUCLEOTIDE SEQUENCE [LARGE SCALE GENOMIC DNA]</scope>
    <source>
        <strain evidence="3 4">R602</strain>
    </source>
</reference>
<evidence type="ECO:0000313" key="4">
    <source>
        <dbReference type="Proteomes" id="UP000031368"/>
    </source>
</evidence>
<sequence length="201" mass="21860">MASNPLAVRAYRQGLQNLTTDFDWYLLVGDETALPAIGRRLEELTTGFRPCARGRRGCRPRRGAGAGKQGQADDTLASSRRGTGRYHGSARPGFAWPHAPAGDGYVWIACETLAAKRPGAIMVDERQHPKAWIKAAGYRQRGQADFHETHGHCIAARAAGIGLGPALPDEAARGRPRRAISLAADPRFLQKKLALDHLQIH</sequence>
<dbReference type="InterPro" id="IPR039374">
    <property type="entry name" value="SIP_fam"/>
</dbReference>
<dbReference type="Gene3D" id="3.40.50.80">
    <property type="entry name" value="Nucleotide-binding domain of ferredoxin-NADP reductase (FNR) module"/>
    <property type="match status" value="1"/>
</dbReference>
<evidence type="ECO:0000256" key="1">
    <source>
        <dbReference type="SAM" id="MobiDB-lite"/>
    </source>
</evidence>
<name>A0A0B4X1H2_9HYPH</name>
<dbReference type="PANTHER" id="PTHR30157:SF0">
    <property type="entry name" value="NADPH-DEPENDENT FERRIC-CHELATE REDUCTASE"/>
    <property type="match status" value="1"/>
</dbReference>
<evidence type="ECO:0000259" key="2">
    <source>
        <dbReference type="Pfam" id="PF04954"/>
    </source>
</evidence>
<organism evidence="3 4">
    <name type="scientific">Rhizobium gallicum bv. gallicum R602sp</name>
    <dbReference type="NCBI Taxonomy" id="1041138"/>
    <lineage>
        <taxon>Bacteria</taxon>
        <taxon>Pseudomonadati</taxon>
        <taxon>Pseudomonadota</taxon>
        <taxon>Alphaproteobacteria</taxon>
        <taxon>Hyphomicrobiales</taxon>
        <taxon>Rhizobiaceae</taxon>
        <taxon>Rhizobium/Agrobacterium group</taxon>
        <taxon>Rhizobium</taxon>
    </lineage>
</organism>
<protein>
    <submittedName>
        <fullName evidence="3">Siderophore-interacting protein</fullName>
    </submittedName>
</protein>
<gene>
    <name evidence="3" type="ORF">RGR602_CH02469</name>
</gene>